<feature type="transmembrane region" description="Helical" evidence="1">
    <location>
        <begin position="88"/>
        <end position="114"/>
    </location>
</feature>
<keyword evidence="1" id="KW-1133">Transmembrane helix</keyword>
<feature type="transmembrane region" description="Helical" evidence="1">
    <location>
        <begin position="126"/>
        <end position="146"/>
    </location>
</feature>
<dbReference type="GO" id="GO:0052621">
    <property type="term" value="F:diguanylate cyclase activity"/>
    <property type="evidence" value="ECO:0007669"/>
    <property type="project" value="TreeGrafter"/>
</dbReference>
<dbReference type="Gene3D" id="3.30.70.270">
    <property type="match status" value="1"/>
</dbReference>
<evidence type="ECO:0000256" key="1">
    <source>
        <dbReference type="SAM" id="Phobius"/>
    </source>
</evidence>
<dbReference type="InterPro" id="IPR043128">
    <property type="entry name" value="Rev_trsase/Diguanyl_cyclase"/>
</dbReference>
<keyword evidence="1" id="KW-0812">Transmembrane</keyword>
<dbReference type="RefSeq" id="WP_125728043.1">
    <property type="nucleotide sequence ID" value="NZ_QHKI01000048.1"/>
</dbReference>
<reference evidence="3 4" key="1">
    <citation type="submission" date="2018-05" db="EMBL/GenBank/DDBJ databases">
        <title>Evolution of GPA BGCs.</title>
        <authorList>
            <person name="Waglechner N."/>
            <person name="Wright G.D."/>
        </authorList>
    </citation>
    <scope>NUCLEOTIDE SEQUENCE [LARGE SCALE GENOMIC DNA]</scope>
    <source>
        <strain evidence="3 4">A82846</strain>
    </source>
</reference>
<dbReference type="PANTHER" id="PTHR45138:SF9">
    <property type="entry name" value="DIGUANYLATE CYCLASE DGCM-RELATED"/>
    <property type="match status" value="1"/>
</dbReference>
<keyword evidence="1" id="KW-0472">Membrane</keyword>
<comment type="caution">
    <text evidence="3">The sequence shown here is derived from an EMBL/GenBank/DDBJ whole genome shotgun (WGS) entry which is preliminary data.</text>
</comment>
<accession>A0A428YYE3</accession>
<dbReference type="FunFam" id="3.30.70.270:FF:000001">
    <property type="entry name" value="Diguanylate cyclase domain protein"/>
    <property type="match status" value="1"/>
</dbReference>
<organism evidence="3 4">
    <name type="scientific">Kibdelosporangium aridum</name>
    <dbReference type="NCBI Taxonomy" id="2030"/>
    <lineage>
        <taxon>Bacteria</taxon>
        <taxon>Bacillati</taxon>
        <taxon>Actinomycetota</taxon>
        <taxon>Actinomycetes</taxon>
        <taxon>Pseudonocardiales</taxon>
        <taxon>Pseudonocardiaceae</taxon>
        <taxon>Kibdelosporangium</taxon>
    </lineage>
</organism>
<dbReference type="EMBL" id="QHKI01000048">
    <property type="protein sequence ID" value="RSM75353.1"/>
    <property type="molecule type" value="Genomic_DNA"/>
</dbReference>
<feature type="domain" description="GGDEF" evidence="2">
    <location>
        <begin position="264"/>
        <end position="394"/>
    </location>
</feature>
<dbReference type="GO" id="GO:0005886">
    <property type="term" value="C:plasma membrane"/>
    <property type="evidence" value="ECO:0007669"/>
    <property type="project" value="TreeGrafter"/>
</dbReference>
<dbReference type="PANTHER" id="PTHR45138">
    <property type="entry name" value="REGULATORY COMPONENTS OF SENSORY TRANSDUCTION SYSTEM"/>
    <property type="match status" value="1"/>
</dbReference>
<proteinExistence type="predicted"/>
<dbReference type="InterPro" id="IPR000160">
    <property type="entry name" value="GGDEF_dom"/>
</dbReference>
<sequence>MADQIGRLGVRHWALWQLTNRARIGYVLVIDALAVVGAVIALTLIPVPSANLLPFALLTSCALVYVELSRPIERLRMTRRPFIDLNSVWMFGAILLLHPALAALVITVSYLAQWLRVRPGRLYRKAFSASATIVAGYAANTAFAVLSDAKFQDLPRDIASFGLVVGAGLVFLIFKWAVFYFADAIATPGDYALEASAIALGIMLAWALVDWPIVLLLIIGITLVLHRGVLIRQLRDQARTDPKTGLLNSASWSNDAETQLARGENAALLMLDLDNFKSINDRYGHLVGDKHLKGVADVLRSEVRATDMVGRFGGEEFVILLPGASQEDAMAIAERIRRRVEGFAVEGLGMVTVSVGVAAHPDHGTTLEEVMNAADLALLAAKTAGRNRTLLFAAPST</sequence>
<evidence type="ECO:0000313" key="4">
    <source>
        <dbReference type="Proteomes" id="UP000287547"/>
    </source>
</evidence>
<dbReference type="AlphaFoldDB" id="A0A428YYE3"/>
<dbReference type="SUPFAM" id="SSF55073">
    <property type="entry name" value="Nucleotide cyclase"/>
    <property type="match status" value="1"/>
</dbReference>
<dbReference type="CDD" id="cd01949">
    <property type="entry name" value="GGDEF"/>
    <property type="match status" value="1"/>
</dbReference>
<feature type="transmembrane region" description="Helical" evidence="1">
    <location>
        <begin position="198"/>
        <end position="225"/>
    </location>
</feature>
<dbReference type="PROSITE" id="PS50887">
    <property type="entry name" value="GGDEF"/>
    <property type="match status" value="1"/>
</dbReference>
<evidence type="ECO:0000259" key="2">
    <source>
        <dbReference type="PROSITE" id="PS50887"/>
    </source>
</evidence>
<feature type="transmembrane region" description="Helical" evidence="1">
    <location>
        <begin position="51"/>
        <end position="68"/>
    </location>
</feature>
<evidence type="ECO:0000313" key="3">
    <source>
        <dbReference type="EMBL" id="RSM75353.1"/>
    </source>
</evidence>
<dbReference type="NCBIfam" id="TIGR00254">
    <property type="entry name" value="GGDEF"/>
    <property type="match status" value="1"/>
</dbReference>
<gene>
    <name evidence="3" type="ORF">DMH04_38395</name>
</gene>
<dbReference type="InterPro" id="IPR029787">
    <property type="entry name" value="Nucleotide_cyclase"/>
</dbReference>
<dbReference type="Proteomes" id="UP000287547">
    <property type="component" value="Unassembled WGS sequence"/>
</dbReference>
<dbReference type="InterPro" id="IPR050469">
    <property type="entry name" value="Diguanylate_Cyclase"/>
</dbReference>
<dbReference type="GO" id="GO:0043709">
    <property type="term" value="P:cell adhesion involved in single-species biofilm formation"/>
    <property type="evidence" value="ECO:0007669"/>
    <property type="project" value="TreeGrafter"/>
</dbReference>
<name>A0A428YYE3_KIBAR</name>
<dbReference type="SMART" id="SM00267">
    <property type="entry name" value="GGDEF"/>
    <property type="match status" value="1"/>
</dbReference>
<protein>
    <submittedName>
        <fullName evidence="3">GGDEF domain-containing protein</fullName>
    </submittedName>
</protein>
<dbReference type="Pfam" id="PF00990">
    <property type="entry name" value="GGDEF"/>
    <property type="match status" value="1"/>
</dbReference>
<feature type="transmembrane region" description="Helical" evidence="1">
    <location>
        <begin position="24"/>
        <end position="45"/>
    </location>
</feature>
<dbReference type="GO" id="GO:1902201">
    <property type="term" value="P:negative regulation of bacterial-type flagellum-dependent cell motility"/>
    <property type="evidence" value="ECO:0007669"/>
    <property type="project" value="TreeGrafter"/>
</dbReference>
<dbReference type="OrthoDB" id="23692at2"/>
<feature type="transmembrane region" description="Helical" evidence="1">
    <location>
        <begin position="158"/>
        <end position="178"/>
    </location>
</feature>